<dbReference type="Proteomes" id="UP000694888">
    <property type="component" value="Unplaced"/>
</dbReference>
<feature type="compositionally biased region" description="Polar residues" evidence="1">
    <location>
        <begin position="1"/>
        <end position="12"/>
    </location>
</feature>
<feature type="region of interest" description="Disordered" evidence="1">
    <location>
        <begin position="1"/>
        <end position="178"/>
    </location>
</feature>
<feature type="compositionally biased region" description="Polar residues" evidence="1">
    <location>
        <begin position="116"/>
        <end position="160"/>
    </location>
</feature>
<feature type="compositionally biased region" description="Polar residues" evidence="1">
    <location>
        <begin position="75"/>
        <end position="99"/>
    </location>
</feature>
<evidence type="ECO:0000313" key="2">
    <source>
        <dbReference type="Proteomes" id="UP000694888"/>
    </source>
</evidence>
<feature type="compositionally biased region" description="Polar residues" evidence="1">
    <location>
        <begin position="39"/>
        <end position="50"/>
    </location>
</feature>
<evidence type="ECO:0000256" key="1">
    <source>
        <dbReference type="SAM" id="MobiDB-lite"/>
    </source>
</evidence>
<dbReference type="GeneID" id="101854638"/>
<reference evidence="3" key="1">
    <citation type="submission" date="2025-08" db="UniProtKB">
        <authorList>
            <consortium name="RefSeq"/>
        </authorList>
    </citation>
    <scope>IDENTIFICATION</scope>
</reference>
<dbReference type="RefSeq" id="XP_005098221.1">
    <property type="nucleotide sequence ID" value="XM_005098164.3"/>
</dbReference>
<name>A0ABM0JP38_APLCA</name>
<proteinExistence type="predicted"/>
<accession>A0ABM0JP38</accession>
<keyword evidence="2" id="KW-1185">Reference proteome</keyword>
<organism evidence="2 3">
    <name type="scientific">Aplysia californica</name>
    <name type="common">California sea hare</name>
    <dbReference type="NCBI Taxonomy" id="6500"/>
    <lineage>
        <taxon>Eukaryota</taxon>
        <taxon>Metazoa</taxon>
        <taxon>Spiralia</taxon>
        <taxon>Lophotrochozoa</taxon>
        <taxon>Mollusca</taxon>
        <taxon>Gastropoda</taxon>
        <taxon>Heterobranchia</taxon>
        <taxon>Euthyneura</taxon>
        <taxon>Tectipleura</taxon>
        <taxon>Aplysiida</taxon>
        <taxon>Aplysioidea</taxon>
        <taxon>Aplysiidae</taxon>
        <taxon>Aplysia</taxon>
    </lineage>
</organism>
<protein>
    <submittedName>
        <fullName evidence="3">Uncharacterized protein LOC101854638 isoform X1</fullName>
    </submittedName>
</protein>
<evidence type="ECO:0000313" key="3">
    <source>
        <dbReference type="RefSeq" id="XP_005098221.1"/>
    </source>
</evidence>
<gene>
    <name evidence="3" type="primary">LOC101854638</name>
</gene>
<sequence length="178" mass="19192">MWARSGDNNAFEESNGGGKKFLYSNPVSSKAQQVEDDQWSFTPKANSNAVTPRGGLPPIDLDNVWSIRNVGLGSGSKSVRSEPSTMKSQSTGKTTSSIYYSRHGGMKGGRAGSPRDTLTNGNAPTGSGTNWSSSGHNFGQQTSRKQPPTFQLPSDSSLQDPKQRYKNPSPFARDLNDF</sequence>